<sequence length="134" mass="15103">MDRSRKQRKSTARQAAHHAYLAQAIADLARWGFSLAILRPRSPRISKVWLLSVLPVATALLLRAWICTFDSFDDLEALHLCHNLVQLCFRGAVALFGLLVLLLPRSHFAFERCHLSLKVLGLDVNLSQPMSRCA</sequence>
<name>R9PA21_PSEHS</name>
<protein>
    <submittedName>
        <fullName evidence="2">ATP-dependent RNA helicase A</fullName>
    </submittedName>
</protein>
<feature type="transmembrane region" description="Helical" evidence="1">
    <location>
        <begin position="84"/>
        <end position="103"/>
    </location>
</feature>
<evidence type="ECO:0000256" key="1">
    <source>
        <dbReference type="SAM" id="Phobius"/>
    </source>
</evidence>
<dbReference type="Proteomes" id="UP000014071">
    <property type="component" value="Unassembled WGS sequence"/>
</dbReference>
<evidence type="ECO:0000313" key="2">
    <source>
        <dbReference type="EMBL" id="GAC94915.1"/>
    </source>
</evidence>
<dbReference type="AlphaFoldDB" id="R9PA21"/>
<dbReference type="RefSeq" id="XP_012188502.1">
    <property type="nucleotide sequence ID" value="XM_012333112.1"/>
</dbReference>
<keyword evidence="1" id="KW-1133">Transmembrane helix</keyword>
<organism evidence="2 3">
    <name type="scientific">Pseudozyma hubeiensis (strain SY62)</name>
    <name type="common">Yeast</name>
    <dbReference type="NCBI Taxonomy" id="1305764"/>
    <lineage>
        <taxon>Eukaryota</taxon>
        <taxon>Fungi</taxon>
        <taxon>Dikarya</taxon>
        <taxon>Basidiomycota</taxon>
        <taxon>Ustilaginomycotina</taxon>
        <taxon>Ustilaginomycetes</taxon>
        <taxon>Ustilaginales</taxon>
        <taxon>Ustilaginaceae</taxon>
        <taxon>Pseudozyma</taxon>
    </lineage>
</organism>
<keyword evidence="1" id="KW-0812">Transmembrane</keyword>
<keyword evidence="2" id="KW-0378">Hydrolase</keyword>
<keyword evidence="3" id="KW-1185">Reference proteome</keyword>
<evidence type="ECO:0000313" key="3">
    <source>
        <dbReference type="Proteomes" id="UP000014071"/>
    </source>
</evidence>
<reference evidence="3" key="1">
    <citation type="journal article" date="2013" name="Genome Announc.">
        <title>Draft genome sequence of the basidiomycetous yeast-like fungus Pseudozyma hubeiensis SY62, which produces an abundant amount of the biosurfactant mannosylerythritol lipids.</title>
        <authorList>
            <person name="Konishi M."/>
            <person name="Hatada Y."/>
            <person name="Horiuchi J."/>
        </authorList>
    </citation>
    <scope>NUCLEOTIDE SEQUENCE [LARGE SCALE GENOMIC DNA]</scope>
    <source>
        <strain evidence="3">SY62</strain>
    </source>
</reference>
<keyword evidence="2" id="KW-0547">Nucleotide-binding</keyword>
<feature type="transmembrane region" description="Helical" evidence="1">
    <location>
        <begin position="48"/>
        <end position="72"/>
    </location>
</feature>
<dbReference type="EMBL" id="DF238786">
    <property type="protein sequence ID" value="GAC94915.1"/>
    <property type="molecule type" value="Genomic_DNA"/>
</dbReference>
<proteinExistence type="predicted"/>
<keyword evidence="2" id="KW-0347">Helicase</keyword>
<keyword evidence="2" id="KW-0067">ATP-binding</keyword>
<gene>
    <name evidence="2" type="ORF">PHSY_002488</name>
</gene>
<dbReference type="GO" id="GO:0004386">
    <property type="term" value="F:helicase activity"/>
    <property type="evidence" value="ECO:0007669"/>
    <property type="project" value="UniProtKB-KW"/>
</dbReference>
<dbReference type="HOGENOM" id="CLU_1897134_0_0_1"/>
<accession>R9PA21</accession>
<keyword evidence="1" id="KW-0472">Membrane</keyword>
<dbReference type="GeneID" id="24107781"/>